<evidence type="ECO:0000256" key="6">
    <source>
        <dbReference type="ARBA" id="ARBA00022692"/>
    </source>
</evidence>
<keyword evidence="7 11" id="KW-0256">Endoplasmic reticulum</keyword>
<keyword evidence="8" id="KW-1133">Transmembrane helix</keyword>
<gene>
    <name evidence="11" type="primary">ALG14</name>
    <name evidence="12" type="ORF">ls5930a1_00031</name>
</gene>
<dbReference type="AlphaFoldDB" id="A0A0H5FU29"/>
<reference evidence="12" key="1">
    <citation type="submission" date="2015-06" db="EMBL/GenBank/DDBJ databases">
        <title>Genetic Architecture Underlying Mating-Type Determination in the Yeast Leucosporidium scottii and the Evolution of Mating Systems in Basidiomycetes.</title>
        <authorList>
            <person name="Maia T.M."/>
            <person name="Lopes S."/>
            <person name="Almeida J.M.G.C.F."/>
            <person name="Rosa L.H."/>
            <person name="Sampaio J.P."/>
            <person name="Goncalves P."/>
            <person name="Coelho M.A."/>
        </authorList>
    </citation>
    <scope>NUCLEOTIDE SEQUENCE</scope>
</reference>
<comment type="similarity">
    <text evidence="3 11">Belongs to the ALG14 family.</text>
</comment>
<evidence type="ECO:0000313" key="12">
    <source>
        <dbReference type="EMBL" id="CRX78953.1"/>
    </source>
</evidence>
<sequence>MTVFLLLLLSSLVLGISLFSLRLLLVIHHTHARSSPPPRRQHDAPASLAIFLGSGGHTAEMMRLISGLDWQRYSKRVWIISSGDQLSESKALALEKQIGTGSVRSCFPKFPALAKSLLGQFTLLRIPRARRVHQSYLTSPFTTLYSFAYCLWHISLAPLLPNPGPSGRRVFADLILLNGPGSCVPIAVSAFLPRLVALPSPSLIYIESLARTRRLSVSAKLVRPLVDRFFVQWEALRDALREGDAKRKVGAWRLKAAVEWEGWLV</sequence>
<evidence type="ECO:0000256" key="11">
    <source>
        <dbReference type="RuleBase" id="RU362127"/>
    </source>
</evidence>
<evidence type="ECO:0000256" key="5">
    <source>
        <dbReference type="ARBA" id="ARBA00017467"/>
    </source>
</evidence>
<dbReference type="PANTHER" id="PTHR12154">
    <property type="entry name" value="GLYCOSYL TRANSFERASE-RELATED"/>
    <property type="match status" value="1"/>
</dbReference>
<dbReference type="GO" id="GO:0004577">
    <property type="term" value="F:N-acetylglucosaminyldiphosphodolichol N-acetylglucosaminyltransferase activity"/>
    <property type="evidence" value="ECO:0007669"/>
    <property type="project" value="TreeGrafter"/>
</dbReference>
<accession>A0A0H5FU29</accession>
<dbReference type="PANTHER" id="PTHR12154:SF4">
    <property type="entry name" value="UDP-N-ACETYLGLUCOSAMINE TRANSFERASE SUBUNIT ALG14 HOMOLOG"/>
    <property type="match status" value="1"/>
</dbReference>
<evidence type="ECO:0000256" key="4">
    <source>
        <dbReference type="ARBA" id="ARBA00011335"/>
    </source>
</evidence>
<comment type="subunit">
    <text evidence="4 11">Heterodimer with ALG13 to form a functional enzyme.</text>
</comment>
<protein>
    <recommendedName>
        <fullName evidence="5 11">UDP-N-acetylglucosamine transferase subunit ALG14</fullName>
    </recommendedName>
    <alternativeName>
        <fullName evidence="10 11">Asparagine-linked glycosylation protein 14</fullName>
    </alternativeName>
</protein>
<dbReference type="GO" id="GO:0043541">
    <property type="term" value="C:UDP-N-acetylglucosamine transferase complex"/>
    <property type="evidence" value="ECO:0007669"/>
    <property type="project" value="TreeGrafter"/>
</dbReference>
<dbReference type="InterPro" id="IPR013969">
    <property type="entry name" value="Oligosacch_biosynth_Alg14"/>
</dbReference>
<evidence type="ECO:0000256" key="7">
    <source>
        <dbReference type="ARBA" id="ARBA00022824"/>
    </source>
</evidence>
<dbReference type="GO" id="GO:0006488">
    <property type="term" value="P:dolichol-linked oligosaccharide biosynthetic process"/>
    <property type="evidence" value="ECO:0007669"/>
    <property type="project" value="InterPro"/>
</dbReference>
<evidence type="ECO:0000256" key="2">
    <source>
        <dbReference type="ARBA" id="ARBA00004590"/>
    </source>
</evidence>
<evidence type="ECO:0000256" key="1">
    <source>
        <dbReference type="ARBA" id="ARBA00004389"/>
    </source>
</evidence>
<organism evidence="12">
    <name type="scientific">Leucosporidium scottii</name>
    <dbReference type="NCBI Taxonomy" id="5278"/>
    <lineage>
        <taxon>Eukaryota</taxon>
        <taxon>Fungi</taxon>
        <taxon>Dikarya</taxon>
        <taxon>Basidiomycota</taxon>
        <taxon>Pucciniomycotina</taxon>
        <taxon>Microbotryomycetes</taxon>
        <taxon>Leucosporidiales</taxon>
        <taxon>Leucosporidium</taxon>
    </lineage>
</organism>
<evidence type="ECO:0000256" key="9">
    <source>
        <dbReference type="ARBA" id="ARBA00023136"/>
    </source>
</evidence>
<dbReference type="Gene3D" id="3.40.50.2000">
    <property type="entry name" value="Glycogen Phosphorylase B"/>
    <property type="match status" value="1"/>
</dbReference>
<keyword evidence="6" id="KW-0812">Transmembrane</keyword>
<evidence type="ECO:0000256" key="8">
    <source>
        <dbReference type="ARBA" id="ARBA00022989"/>
    </source>
</evidence>
<comment type="subcellular location">
    <subcellularLocation>
        <location evidence="1 11">Endoplasmic reticulum membrane</location>
        <topology evidence="1 11">Single-pass membrane protein</topology>
    </subcellularLocation>
    <subcellularLocation>
        <location evidence="2">Nucleus membrane</location>
        <topology evidence="2">Single-pass membrane protein</topology>
    </subcellularLocation>
</comment>
<name>A0A0H5FU29_9BASI</name>
<proteinExistence type="inferred from homology"/>
<evidence type="ECO:0000256" key="10">
    <source>
        <dbReference type="ARBA" id="ARBA00032062"/>
    </source>
</evidence>
<dbReference type="EMBL" id="LN868506">
    <property type="protein sequence ID" value="CRX78953.1"/>
    <property type="molecule type" value="Genomic_DNA"/>
</dbReference>
<comment type="function">
    <text evidence="11">Involved in protein N-glycosylation. Essential for the second step of the dolichol-linked oligosaccharide pathway. Anchors the catalytic subunit ALG13 to the ER.</text>
</comment>
<evidence type="ECO:0000256" key="3">
    <source>
        <dbReference type="ARBA" id="ARBA00009731"/>
    </source>
</evidence>
<keyword evidence="9" id="KW-0472">Membrane</keyword>
<dbReference type="GO" id="GO:0031965">
    <property type="term" value="C:nuclear membrane"/>
    <property type="evidence" value="ECO:0007669"/>
    <property type="project" value="UniProtKB-SubCell"/>
</dbReference>
<dbReference type="Pfam" id="PF08660">
    <property type="entry name" value="Alg14"/>
    <property type="match status" value="1"/>
</dbReference>